<organism evidence="1 2">
    <name type="scientific">Zingiber officinale</name>
    <name type="common">Ginger</name>
    <name type="synonym">Amomum zingiber</name>
    <dbReference type="NCBI Taxonomy" id="94328"/>
    <lineage>
        <taxon>Eukaryota</taxon>
        <taxon>Viridiplantae</taxon>
        <taxon>Streptophyta</taxon>
        <taxon>Embryophyta</taxon>
        <taxon>Tracheophyta</taxon>
        <taxon>Spermatophyta</taxon>
        <taxon>Magnoliopsida</taxon>
        <taxon>Liliopsida</taxon>
        <taxon>Zingiberales</taxon>
        <taxon>Zingiberaceae</taxon>
        <taxon>Zingiber</taxon>
    </lineage>
</organism>
<accession>A0A8J5HRU5</accession>
<comment type="caution">
    <text evidence="1">The sequence shown here is derived from an EMBL/GenBank/DDBJ whole genome shotgun (WGS) entry which is preliminary data.</text>
</comment>
<dbReference type="EMBL" id="JACMSC010000002">
    <property type="protein sequence ID" value="KAG6532328.1"/>
    <property type="molecule type" value="Genomic_DNA"/>
</dbReference>
<gene>
    <name evidence="1" type="ORF">ZIOFF_006168</name>
</gene>
<protein>
    <submittedName>
        <fullName evidence="1">Uncharacterized protein</fullName>
    </submittedName>
</protein>
<sequence>MYIDYAIIKDEPLVVTETNTSFSIDLVAIDAQFKFLDKVRRIGYGRDGNCELDYAVKRTSWTSIREKNAY</sequence>
<dbReference type="AlphaFoldDB" id="A0A8J5HRU5"/>
<keyword evidence="2" id="KW-1185">Reference proteome</keyword>
<evidence type="ECO:0000313" key="2">
    <source>
        <dbReference type="Proteomes" id="UP000734854"/>
    </source>
</evidence>
<name>A0A8J5HRU5_ZINOF</name>
<dbReference type="Proteomes" id="UP000734854">
    <property type="component" value="Unassembled WGS sequence"/>
</dbReference>
<reference evidence="1 2" key="1">
    <citation type="submission" date="2020-08" db="EMBL/GenBank/DDBJ databases">
        <title>Plant Genome Project.</title>
        <authorList>
            <person name="Zhang R.-G."/>
        </authorList>
    </citation>
    <scope>NUCLEOTIDE SEQUENCE [LARGE SCALE GENOMIC DNA]</scope>
    <source>
        <tissue evidence="1">Rhizome</tissue>
    </source>
</reference>
<evidence type="ECO:0000313" key="1">
    <source>
        <dbReference type="EMBL" id="KAG6532328.1"/>
    </source>
</evidence>
<proteinExistence type="predicted"/>